<reference evidence="2 3" key="1">
    <citation type="submission" date="2018-06" db="EMBL/GenBank/DDBJ databases">
        <authorList>
            <consortium name="Pathogen Informatics"/>
            <person name="Doyle S."/>
        </authorList>
    </citation>
    <scope>NUCLEOTIDE SEQUENCE [LARGE SCALE GENOMIC DNA]</scope>
    <source>
        <strain evidence="2 3">NCTC204</strain>
    </source>
</reference>
<organism evidence="2 3">
    <name type="scientific">Klebsiella pneumoniae</name>
    <dbReference type="NCBI Taxonomy" id="573"/>
    <lineage>
        <taxon>Bacteria</taxon>
        <taxon>Pseudomonadati</taxon>
        <taxon>Pseudomonadota</taxon>
        <taxon>Gammaproteobacteria</taxon>
        <taxon>Enterobacterales</taxon>
        <taxon>Enterobacteriaceae</taxon>
        <taxon>Klebsiella/Raoultella group</taxon>
        <taxon>Klebsiella</taxon>
        <taxon>Klebsiella pneumoniae complex</taxon>
    </lineage>
</organism>
<proteinExistence type="predicted"/>
<sequence>MTVGRCSARPAHPYTQRLLDSEPDGEPVPLAADAPVLLQADDLKVAFPRSQRILRRVVDHHRVVNSLSFQLRAGETLGLVGSRVPVKAPPAGPAAPDPVRGQDNLRRPADSGGVTADSCYRCADRCRWFFRIRTRRSIRASQRSRSLRKACASTSRPLTAAEREQAVILAMQEVGLDPASRQRYPAGVLRWPATAYCHRQSVDRQTAADRPR</sequence>
<evidence type="ECO:0000313" key="2">
    <source>
        <dbReference type="EMBL" id="STV14452.1"/>
    </source>
</evidence>
<dbReference type="EMBL" id="UGMD01000002">
    <property type="protein sequence ID" value="STV14452.1"/>
    <property type="molecule type" value="Genomic_DNA"/>
</dbReference>
<dbReference type="GO" id="GO:0005524">
    <property type="term" value="F:ATP binding"/>
    <property type="evidence" value="ECO:0007669"/>
    <property type="project" value="UniProtKB-KW"/>
</dbReference>
<gene>
    <name evidence="2" type="ORF">NCTC204_04163</name>
</gene>
<evidence type="ECO:0000256" key="1">
    <source>
        <dbReference type="SAM" id="MobiDB-lite"/>
    </source>
</evidence>
<keyword evidence="2" id="KW-0067">ATP-binding</keyword>
<feature type="region of interest" description="Disordered" evidence="1">
    <location>
        <begin position="88"/>
        <end position="115"/>
    </location>
</feature>
<name>A0A378AQ01_KLEPN</name>
<dbReference type="AlphaFoldDB" id="A0A378AQ01"/>
<accession>A0A378AQ01</accession>
<dbReference type="Proteomes" id="UP000255192">
    <property type="component" value="Unassembled WGS sequence"/>
</dbReference>
<keyword evidence="2" id="KW-0547">Nucleotide-binding</keyword>
<protein>
    <submittedName>
        <fullName evidence="2">ABC transporter ATP-binding protein</fullName>
    </submittedName>
</protein>
<evidence type="ECO:0000313" key="3">
    <source>
        <dbReference type="Proteomes" id="UP000255192"/>
    </source>
</evidence>